<proteinExistence type="predicted"/>
<feature type="region of interest" description="Disordered" evidence="1">
    <location>
        <begin position="1"/>
        <end position="59"/>
    </location>
</feature>
<organism evidence="2 3">
    <name type="scientific">Psilocybe cyanescens</name>
    <dbReference type="NCBI Taxonomy" id="93625"/>
    <lineage>
        <taxon>Eukaryota</taxon>
        <taxon>Fungi</taxon>
        <taxon>Dikarya</taxon>
        <taxon>Basidiomycota</taxon>
        <taxon>Agaricomycotina</taxon>
        <taxon>Agaricomycetes</taxon>
        <taxon>Agaricomycetidae</taxon>
        <taxon>Agaricales</taxon>
        <taxon>Agaricineae</taxon>
        <taxon>Strophariaceae</taxon>
        <taxon>Psilocybe</taxon>
    </lineage>
</organism>
<dbReference type="InParanoid" id="A0A409XST1"/>
<reference evidence="2 3" key="1">
    <citation type="journal article" date="2018" name="Evol. Lett.">
        <title>Horizontal gene cluster transfer increased hallucinogenic mushroom diversity.</title>
        <authorList>
            <person name="Reynolds H.T."/>
            <person name="Vijayakumar V."/>
            <person name="Gluck-Thaler E."/>
            <person name="Korotkin H.B."/>
            <person name="Matheny P.B."/>
            <person name="Slot J.C."/>
        </authorList>
    </citation>
    <scope>NUCLEOTIDE SEQUENCE [LARGE SCALE GENOMIC DNA]</scope>
    <source>
        <strain evidence="2 3">2631</strain>
    </source>
</reference>
<keyword evidence="3" id="KW-1185">Reference proteome</keyword>
<evidence type="ECO:0000313" key="2">
    <source>
        <dbReference type="EMBL" id="PPQ93865.1"/>
    </source>
</evidence>
<dbReference type="Proteomes" id="UP000283269">
    <property type="component" value="Unassembled WGS sequence"/>
</dbReference>
<accession>A0A409XST1</accession>
<protein>
    <submittedName>
        <fullName evidence="2">Uncharacterized protein</fullName>
    </submittedName>
</protein>
<comment type="caution">
    <text evidence="2">The sequence shown here is derived from an EMBL/GenBank/DDBJ whole genome shotgun (WGS) entry which is preliminary data.</text>
</comment>
<dbReference type="AlphaFoldDB" id="A0A409XST1"/>
<evidence type="ECO:0000313" key="3">
    <source>
        <dbReference type="Proteomes" id="UP000283269"/>
    </source>
</evidence>
<name>A0A409XST1_PSICY</name>
<evidence type="ECO:0000256" key="1">
    <source>
        <dbReference type="SAM" id="MobiDB-lite"/>
    </source>
</evidence>
<feature type="compositionally biased region" description="Polar residues" evidence="1">
    <location>
        <begin position="18"/>
        <end position="28"/>
    </location>
</feature>
<sequence length="82" mass="8836">MFQEEASGRGFCRRGSLAQGQEGNNQGGRDSKLPVSENPIRCPWQATGLETKGDPLSHSNPRVALATIQLSLLKSVGLMKVQ</sequence>
<dbReference type="EMBL" id="NHYD01000598">
    <property type="protein sequence ID" value="PPQ93865.1"/>
    <property type="molecule type" value="Genomic_DNA"/>
</dbReference>
<gene>
    <name evidence="2" type="ORF">CVT25_013575</name>
</gene>